<accession>A0A132N0N5</accession>
<comment type="caution">
    <text evidence="1">The sequence shown here is derived from an EMBL/GenBank/DDBJ whole genome shotgun (WGS) entry which is preliminary data.</text>
</comment>
<protein>
    <submittedName>
        <fullName evidence="1">Uncharacterized protein</fullName>
    </submittedName>
</protein>
<dbReference type="RefSeq" id="WP_067070252.1">
    <property type="nucleotide sequence ID" value="NZ_JYIJ01000017.1"/>
</dbReference>
<dbReference type="OrthoDB" id="4326671at2"/>
<organism evidence="1 4">
    <name type="scientific">Carbonactinospora thermoautotrophica</name>
    <dbReference type="NCBI Taxonomy" id="1469144"/>
    <lineage>
        <taxon>Bacteria</taxon>
        <taxon>Bacillati</taxon>
        <taxon>Actinomycetota</taxon>
        <taxon>Actinomycetes</taxon>
        <taxon>Kitasatosporales</taxon>
        <taxon>Carbonactinosporaceae</taxon>
        <taxon>Carbonactinospora</taxon>
    </lineage>
</organism>
<evidence type="ECO:0000313" key="4">
    <source>
        <dbReference type="Proteomes" id="UP000070659"/>
    </source>
</evidence>
<name>A0A132N0N5_9ACTN</name>
<dbReference type="PATRIC" id="fig|1469144.8.peg.3009"/>
<proteinExistence type="predicted"/>
<dbReference type="Proteomes" id="UP000070659">
    <property type="component" value="Unassembled WGS sequence"/>
</dbReference>
<reference evidence="3" key="2">
    <citation type="submission" date="2015-02" db="EMBL/GenBank/DDBJ databases">
        <title>Physiological reanalysis, assessment of diazotrophy, and genome sequences of multiple isolates of Streptomyces thermoautotrophicus.</title>
        <authorList>
            <person name="MacKellar D.C."/>
            <person name="Lieber L."/>
            <person name="Norman J."/>
            <person name="Bolger A."/>
            <person name="Tobin C."/>
            <person name="Murray J.W."/>
            <person name="Friesen M."/>
            <person name="Prell J."/>
        </authorList>
    </citation>
    <scope>NUCLEOTIDE SEQUENCE [LARGE SCALE GENOMIC DNA]</scope>
    <source>
        <strain evidence="3">UBT1</strain>
    </source>
</reference>
<evidence type="ECO:0000313" key="1">
    <source>
        <dbReference type="EMBL" id="KWX03617.1"/>
    </source>
</evidence>
<gene>
    <name evidence="1" type="ORF">TH66_12300</name>
    <name evidence="2" type="ORF">TR74_12235</name>
</gene>
<sequence length="111" mass="11915">MSEPNVEVRPASLNNDANVLIELAGLLEAGRPDRELATEGKAPRSHPEVGGELVKLVSFAFDQYQDAVALLAALATKLKATAAHHVEADADNAGRINRLLELTQLVPPEQR</sequence>
<dbReference type="EMBL" id="JYIJ01000017">
    <property type="protein sequence ID" value="KWX03617.1"/>
    <property type="molecule type" value="Genomic_DNA"/>
</dbReference>
<reference evidence="1 4" key="1">
    <citation type="submission" date="2015-02" db="EMBL/GenBank/DDBJ databases">
        <title>Physiological reanalysis, assessment of diazotrophy, and genome sequences of multiple isolates of Streptomyces thermoautotrophicus.</title>
        <authorList>
            <person name="MacKellar D.C."/>
            <person name="Lieber L."/>
            <person name="Norman J."/>
            <person name="Bolger A."/>
            <person name="Tobin C."/>
            <person name="Murray J.W."/>
            <person name="Prell J."/>
        </authorList>
    </citation>
    <scope>NUCLEOTIDE SEQUENCE [LARGE SCALE GENOMIC DNA]</scope>
    <source>
        <strain evidence="1 4">UBT1</strain>
    </source>
</reference>
<dbReference type="EMBL" id="JYIK01000906">
    <property type="protein sequence ID" value="KWX09002.1"/>
    <property type="molecule type" value="Genomic_DNA"/>
</dbReference>
<dbReference type="Proteomes" id="UP000070598">
    <property type="component" value="Unassembled WGS sequence"/>
</dbReference>
<dbReference type="AlphaFoldDB" id="A0A132N0N5"/>
<evidence type="ECO:0000313" key="2">
    <source>
        <dbReference type="EMBL" id="KWX09002.1"/>
    </source>
</evidence>
<evidence type="ECO:0000313" key="3">
    <source>
        <dbReference type="Proteomes" id="UP000070598"/>
    </source>
</evidence>